<evidence type="ECO:0000256" key="6">
    <source>
        <dbReference type="PROSITE-ProRule" id="PRU00723"/>
    </source>
</evidence>
<feature type="zinc finger region" description="C3H1-type" evidence="6">
    <location>
        <begin position="491"/>
        <end position="518"/>
    </location>
</feature>
<feature type="region of interest" description="Disordered" evidence="7">
    <location>
        <begin position="298"/>
        <end position="345"/>
    </location>
</feature>
<feature type="region of interest" description="Disordered" evidence="7">
    <location>
        <begin position="584"/>
        <end position="614"/>
    </location>
</feature>
<dbReference type="Proteomes" id="UP000298327">
    <property type="component" value="Unassembled WGS sequence"/>
</dbReference>
<evidence type="ECO:0000259" key="8">
    <source>
        <dbReference type="PROSITE" id="PS50103"/>
    </source>
</evidence>
<reference evidence="9 10" key="1">
    <citation type="submission" date="2019-02" db="EMBL/GenBank/DDBJ databases">
        <title>Genome sequencing of the rare red list fungi Dentipellis fragilis.</title>
        <authorList>
            <person name="Buettner E."/>
            <person name="Kellner H."/>
        </authorList>
    </citation>
    <scope>NUCLEOTIDE SEQUENCE [LARGE SCALE GENOMIC DNA]</scope>
    <source>
        <strain evidence="9 10">DSM 105465</strain>
    </source>
</reference>
<protein>
    <recommendedName>
        <fullName evidence="8">C3H1-type domain-containing protein</fullName>
    </recommendedName>
</protein>
<gene>
    <name evidence="9" type="ORF">EVG20_g6341</name>
</gene>
<dbReference type="InterPro" id="IPR051767">
    <property type="entry name" value="Nucleoporin_NUP42"/>
</dbReference>
<dbReference type="Pfam" id="PF14608">
    <property type="entry name" value="zf-CCCH_2"/>
    <property type="match status" value="3"/>
</dbReference>
<dbReference type="Gene3D" id="3.30.1370.210">
    <property type="match status" value="1"/>
</dbReference>
<comment type="subcellular location">
    <subcellularLocation>
        <location evidence="1">Nucleus</location>
    </subcellularLocation>
</comment>
<evidence type="ECO:0000313" key="10">
    <source>
        <dbReference type="Proteomes" id="UP000298327"/>
    </source>
</evidence>
<dbReference type="PANTHER" id="PTHR46527:SF1">
    <property type="entry name" value="NUCLEOPORIN NUP42"/>
    <property type="match status" value="1"/>
</dbReference>
<dbReference type="InterPro" id="IPR036855">
    <property type="entry name" value="Znf_CCCH_sf"/>
</dbReference>
<organism evidence="9 10">
    <name type="scientific">Dentipellis fragilis</name>
    <dbReference type="NCBI Taxonomy" id="205917"/>
    <lineage>
        <taxon>Eukaryota</taxon>
        <taxon>Fungi</taxon>
        <taxon>Dikarya</taxon>
        <taxon>Basidiomycota</taxon>
        <taxon>Agaricomycotina</taxon>
        <taxon>Agaricomycetes</taxon>
        <taxon>Russulales</taxon>
        <taxon>Hericiaceae</taxon>
        <taxon>Dentipellis</taxon>
    </lineage>
</organism>
<evidence type="ECO:0000256" key="2">
    <source>
        <dbReference type="ARBA" id="ARBA00022723"/>
    </source>
</evidence>
<evidence type="ECO:0000256" key="7">
    <source>
        <dbReference type="SAM" id="MobiDB-lite"/>
    </source>
</evidence>
<evidence type="ECO:0000256" key="5">
    <source>
        <dbReference type="ARBA" id="ARBA00023242"/>
    </source>
</evidence>
<name>A0A4Y9YNK1_9AGAM</name>
<evidence type="ECO:0000256" key="1">
    <source>
        <dbReference type="ARBA" id="ARBA00004123"/>
    </source>
</evidence>
<dbReference type="InterPro" id="IPR000571">
    <property type="entry name" value="Znf_CCCH"/>
</dbReference>
<feature type="compositionally biased region" description="Low complexity" evidence="7">
    <location>
        <begin position="306"/>
        <end position="321"/>
    </location>
</feature>
<dbReference type="AlphaFoldDB" id="A0A4Y9YNK1"/>
<evidence type="ECO:0000256" key="3">
    <source>
        <dbReference type="ARBA" id="ARBA00022771"/>
    </source>
</evidence>
<dbReference type="OrthoDB" id="411372at2759"/>
<dbReference type="STRING" id="205917.A0A4Y9YNK1"/>
<keyword evidence="10" id="KW-1185">Reference proteome</keyword>
<dbReference type="PANTHER" id="PTHR46527">
    <property type="entry name" value="NUCLEOPORIN-LIKE PROTEIN 2"/>
    <property type="match status" value="1"/>
</dbReference>
<feature type="compositionally biased region" description="Polar residues" evidence="7">
    <location>
        <begin position="80"/>
        <end position="98"/>
    </location>
</feature>
<feature type="domain" description="C3H1-type" evidence="8">
    <location>
        <begin position="163"/>
        <end position="191"/>
    </location>
</feature>
<sequence>MEPSSARYCLARSLRAHLSGKGICSRPSQIADGPMVLVYTTSQHAQAQENNYGPGHARVCVMGPLRTYCFALPSTKPRMRTNSDARVSGTQSGDSGETSPCLGGRAGGERGTGLGFSLRLRARETQKNDINSTVLLSTESEHHTMYDSPNRNMTWTRASLADKRHSKLCKFFQKGACALTAEECKFAHVKQFSRHTGIPRMQQPCKYFLAGRCTLGEYCRFTHPTELSVQGDITAPGVRRASFDMPHASEGHQPEYYYATPTISPQSLHSQLYAPAPLPSPALTELSHLILRNDSSHYSPSDIDVPSLSRSARSSPSAQSSDIPDVVDSEPASPDDAPDFPYTPRAWAASPPPSSALLPIGSCFVPGPYGHAYPSPYPACYGLQPLSPPAGRARAAWPWLAALTRARGRTARQAVQEYIKNASTSARTDAAHGARAALSMSTYRFCVCGASADDGSPPPLPPRPVKDIEEQHAKGYYPIMWRVIGGGVMMGGQRKVCQRYLRGACEEGLDCRFVHPGEENPAALFDSLPIDAEEQTPRDIVPPAPQELREDSVKPAAACPLRITIPAPERYLPDVSPTLFHRAEQEEEEYRVSDKSSGTFPERPHSTPPCPSRRDSKVAQYLCRRVKFTEHLSAVRIQCIRAPLMTEARLHSCSRSAFTPAYLHPMPARRHQHLEHRLKHVYHLRLHT</sequence>
<feature type="zinc finger region" description="C3H1-type" evidence="6">
    <location>
        <begin position="199"/>
        <end position="226"/>
    </location>
</feature>
<evidence type="ECO:0000256" key="4">
    <source>
        <dbReference type="ARBA" id="ARBA00022833"/>
    </source>
</evidence>
<feature type="domain" description="C3H1-type" evidence="8">
    <location>
        <begin position="199"/>
        <end position="226"/>
    </location>
</feature>
<feature type="zinc finger region" description="C3H1-type" evidence="6">
    <location>
        <begin position="163"/>
        <end position="191"/>
    </location>
</feature>
<comment type="caution">
    <text evidence="9">The sequence shown here is derived from an EMBL/GenBank/DDBJ whole genome shotgun (WGS) entry which is preliminary data.</text>
</comment>
<feature type="domain" description="C3H1-type" evidence="8">
    <location>
        <begin position="491"/>
        <end position="518"/>
    </location>
</feature>
<dbReference type="GO" id="GO:0005634">
    <property type="term" value="C:nucleus"/>
    <property type="evidence" value="ECO:0007669"/>
    <property type="project" value="UniProtKB-SubCell"/>
</dbReference>
<dbReference type="EMBL" id="SEOQ01000419">
    <property type="protein sequence ID" value="TFY63378.1"/>
    <property type="molecule type" value="Genomic_DNA"/>
</dbReference>
<keyword evidence="4 6" id="KW-0862">Zinc</keyword>
<dbReference type="SMART" id="SM00356">
    <property type="entry name" value="ZnF_C3H1"/>
    <property type="match status" value="3"/>
</dbReference>
<keyword evidence="2 6" id="KW-0479">Metal-binding</keyword>
<dbReference type="GO" id="GO:0008270">
    <property type="term" value="F:zinc ion binding"/>
    <property type="evidence" value="ECO:0007669"/>
    <property type="project" value="UniProtKB-KW"/>
</dbReference>
<evidence type="ECO:0000313" key="9">
    <source>
        <dbReference type="EMBL" id="TFY63378.1"/>
    </source>
</evidence>
<dbReference type="PROSITE" id="PS50103">
    <property type="entry name" value="ZF_C3H1"/>
    <property type="match status" value="3"/>
</dbReference>
<accession>A0A4Y9YNK1</accession>
<keyword evidence="5" id="KW-0539">Nucleus</keyword>
<proteinExistence type="predicted"/>
<dbReference type="SUPFAM" id="SSF90229">
    <property type="entry name" value="CCCH zinc finger"/>
    <property type="match status" value="1"/>
</dbReference>
<keyword evidence="3 6" id="KW-0863">Zinc-finger</keyword>
<dbReference type="Gene3D" id="4.10.1000.10">
    <property type="entry name" value="Zinc finger, CCCH-type"/>
    <property type="match status" value="1"/>
</dbReference>
<feature type="region of interest" description="Disordered" evidence="7">
    <location>
        <begin position="79"/>
        <end position="110"/>
    </location>
</feature>